<dbReference type="SUPFAM" id="SSF46689">
    <property type="entry name" value="Homeodomain-like"/>
    <property type="match status" value="2"/>
</dbReference>
<dbReference type="InterPro" id="IPR013656">
    <property type="entry name" value="PAS_4"/>
</dbReference>
<keyword evidence="7" id="KW-1185">Reference proteome</keyword>
<dbReference type="InterPro" id="IPR035965">
    <property type="entry name" value="PAS-like_dom_sf"/>
</dbReference>
<dbReference type="SMART" id="SM00342">
    <property type="entry name" value="HTH_ARAC"/>
    <property type="match status" value="1"/>
</dbReference>
<evidence type="ECO:0000259" key="5">
    <source>
        <dbReference type="PROSITE" id="PS01124"/>
    </source>
</evidence>
<comment type="caution">
    <text evidence="6">The sequence shown here is derived from an EMBL/GenBank/DDBJ whole genome shotgun (WGS) entry which is preliminary data.</text>
</comment>
<dbReference type="PANTHER" id="PTHR46796:SF13">
    <property type="entry name" value="HTH-TYPE TRANSCRIPTIONAL ACTIVATOR RHAS"/>
    <property type="match status" value="1"/>
</dbReference>
<dbReference type="RefSeq" id="WP_103901369.1">
    <property type="nucleotide sequence ID" value="NZ_PQWB01000012.1"/>
</dbReference>
<dbReference type="GO" id="GO:0003700">
    <property type="term" value="F:DNA-binding transcription factor activity"/>
    <property type="evidence" value="ECO:0007669"/>
    <property type="project" value="InterPro"/>
</dbReference>
<dbReference type="PRINTS" id="PR00032">
    <property type="entry name" value="HTHARAC"/>
</dbReference>
<dbReference type="Pfam" id="PF08448">
    <property type="entry name" value="PAS_4"/>
    <property type="match status" value="1"/>
</dbReference>
<dbReference type="OrthoDB" id="6146868at2"/>
<dbReference type="SUPFAM" id="SSF55785">
    <property type="entry name" value="PYP-like sensor domain (PAS domain)"/>
    <property type="match status" value="1"/>
</dbReference>
<dbReference type="EMBL" id="PQWB01000012">
    <property type="protein sequence ID" value="POZ63466.1"/>
    <property type="molecule type" value="Genomic_DNA"/>
</dbReference>
<dbReference type="Pfam" id="PF12833">
    <property type="entry name" value="HTH_18"/>
    <property type="match status" value="1"/>
</dbReference>
<sequence length="279" mass="31306">MTSETVEKIARWRDAVRPATIDELLAGMAPLLPVLDLIPNAAIFIKDGQARYLCANQTLVQRCGLKDLQPLLGKTSAEVFPAQLGSVYTAQDIKVLQDGQVLESQLELHLFKNREPGWCLTYKWPLRDRQDEIIGLIGISLDLQSASQTHPAYKRLAAVDEFIRRNFSQPVTMAELTGIAGMSAAQLERYCKKVFHLSPRQMIHKARLEHAHRLLHEDMAITEVALRCGYADHSAFSRQFKALTGLTPRQYRQELGKPDIRPAISMEGAPTAPPRMQKA</sequence>
<evidence type="ECO:0000256" key="2">
    <source>
        <dbReference type="ARBA" id="ARBA00023125"/>
    </source>
</evidence>
<dbReference type="InterPro" id="IPR009057">
    <property type="entry name" value="Homeodomain-like_sf"/>
</dbReference>
<reference evidence="7" key="1">
    <citation type="submission" date="2018-02" db="EMBL/GenBank/DDBJ databases">
        <authorList>
            <person name="O'Hara-Hanley K."/>
            <person name="Soby S."/>
        </authorList>
    </citation>
    <scope>NUCLEOTIDE SEQUENCE [LARGE SCALE GENOMIC DNA]</scope>
    <source>
        <strain evidence="7">MWU14-2602</strain>
    </source>
</reference>
<feature type="domain" description="HTH araC/xylS-type" evidence="5">
    <location>
        <begin position="157"/>
        <end position="254"/>
    </location>
</feature>
<dbReference type="PANTHER" id="PTHR46796">
    <property type="entry name" value="HTH-TYPE TRANSCRIPTIONAL ACTIVATOR RHAS-RELATED"/>
    <property type="match status" value="1"/>
</dbReference>
<dbReference type="Gene3D" id="1.10.10.60">
    <property type="entry name" value="Homeodomain-like"/>
    <property type="match status" value="1"/>
</dbReference>
<dbReference type="InterPro" id="IPR050204">
    <property type="entry name" value="AraC_XylS_family_regulators"/>
</dbReference>
<feature type="region of interest" description="Disordered" evidence="4">
    <location>
        <begin position="255"/>
        <end position="279"/>
    </location>
</feature>
<evidence type="ECO:0000256" key="1">
    <source>
        <dbReference type="ARBA" id="ARBA00023015"/>
    </source>
</evidence>
<gene>
    <name evidence="6" type="ORF">C2I19_03715</name>
</gene>
<proteinExistence type="predicted"/>
<evidence type="ECO:0000313" key="7">
    <source>
        <dbReference type="Proteomes" id="UP000237082"/>
    </source>
</evidence>
<protein>
    <submittedName>
        <fullName evidence="6">AraC family transcriptional regulator</fullName>
    </submittedName>
</protein>
<organism evidence="6 7">
    <name type="scientific">Chromobacterium alticapitis</name>
    <dbReference type="NCBI Taxonomy" id="2073169"/>
    <lineage>
        <taxon>Bacteria</taxon>
        <taxon>Pseudomonadati</taxon>
        <taxon>Pseudomonadota</taxon>
        <taxon>Betaproteobacteria</taxon>
        <taxon>Neisseriales</taxon>
        <taxon>Chromobacteriaceae</taxon>
        <taxon>Chromobacterium</taxon>
    </lineage>
</organism>
<dbReference type="Gene3D" id="3.30.450.20">
    <property type="entry name" value="PAS domain"/>
    <property type="match status" value="1"/>
</dbReference>
<name>A0A2S5DK75_9NEIS</name>
<evidence type="ECO:0000313" key="6">
    <source>
        <dbReference type="EMBL" id="POZ63466.1"/>
    </source>
</evidence>
<evidence type="ECO:0000256" key="3">
    <source>
        <dbReference type="ARBA" id="ARBA00023163"/>
    </source>
</evidence>
<dbReference type="InterPro" id="IPR018060">
    <property type="entry name" value="HTH_AraC"/>
</dbReference>
<dbReference type="PROSITE" id="PS00041">
    <property type="entry name" value="HTH_ARAC_FAMILY_1"/>
    <property type="match status" value="1"/>
</dbReference>
<keyword evidence="2" id="KW-0238">DNA-binding</keyword>
<dbReference type="InterPro" id="IPR020449">
    <property type="entry name" value="Tscrpt_reg_AraC-type_HTH"/>
</dbReference>
<accession>A0A2S5DK75</accession>
<dbReference type="Proteomes" id="UP000237082">
    <property type="component" value="Unassembled WGS sequence"/>
</dbReference>
<keyword evidence="3" id="KW-0804">Transcription</keyword>
<evidence type="ECO:0000256" key="4">
    <source>
        <dbReference type="SAM" id="MobiDB-lite"/>
    </source>
</evidence>
<dbReference type="GO" id="GO:0043565">
    <property type="term" value="F:sequence-specific DNA binding"/>
    <property type="evidence" value="ECO:0007669"/>
    <property type="project" value="InterPro"/>
</dbReference>
<dbReference type="AlphaFoldDB" id="A0A2S5DK75"/>
<keyword evidence="1" id="KW-0805">Transcription regulation</keyword>
<dbReference type="InterPro" id="IPR018062">
    <property type="entry name" value="HTH_AraC-typ_CS"/>
</dbReference>
<dbReference type="PROSITE" id="PS01124">
    <property type="entry name" value="HTH_ARAC_FAMILY_2"/>
    <property type="match status" value="1"/>
</dbReference>